<organism evidence="2">
    <name type="scientific">hydrothermal vent metagenome</name>
    <dbReference type="NCBI Taxonomy" id="652676"/>
    <lineage>
        <taxon>unclassified sequences</taxon>
        <taxon>metagenomes</taxon>
        <taxon>ecological metagenomes</taxon>
    </lineage>
</organism>
<evidence type="ECO:0000313" key="2">
    <source>
        <dbReference type="EMBL" id="VAW48834.1"/>
    </source>
</evidence>
<evidence type="ECO:0000259" key="1">
    <source>
        <dbReference type="Pfam" id="PF18480"/>
    </source>
</evidence>
<accession>A0A3B0WZ06</accession>
<gene>
    <name evidence="2" type="ORF">MNBD_GAMMA03-2019</name>
</gene>
<dbReference type="Pfam" id="PF18480">
    <property type="entry name" value="DUF5615"/>
    <property type="match status" value="1"/>
</dbReference>
<proteinExistence type="predicted"/>
<feature type="non-terminal residue" evidence="2">
    <location>
        <position position="76"/>
    </location>
</feature>
<dbReference type="InterPro" id="IPR041049">
    <property type="entry name" value="DUF5615"/>
</dbReference>
<dbReference type="AlphaFoldDB" id="A0A3B0WZ06"/>
<dbReference type="EMBL" id="UOFC01000235">
    <property type="protein sequence ID" value="VAW48834.1"/>
    <property type="molecule type" value="Genomic_DNA"/>
</dbReference>
<protein>
    <recommendedName>
        <fullName evidence="1">DUF5615 domain-containing protein</fullName>
    </recommendedName>
</protein>
<reference evidence="2" key="1">
    <citation type="submission" date="2018-06" db="EMBL/GenBank/DDBJ databases">
        <authorList>
            <person name="Zhirakovskaya E."/>
        </authorList>
    </citation>
    <scope>NUCLEOTIDE SEQUENCE</scope>
</reference>
<feature type="domain" description="DUF5615" evidence="1">
    <location>
        <begin position="1"/>
        <end position="76"/>
    </location>
</feature>
<name>A0A3B0WZ06_9ZZZZ</name>
<sequence length="76" mass="8286">MKLLLDQGLPRKAAVILREADVDTVHVGEIGLATAEDVEIIEKGRQGNRTIITLDADFHALLALSRATNPSVVRIR</sequence>